<accession>A0A553I5C3</accession>
<feature type="region of interest" description="Disordered" evidence="1">
    <location>
        <begin position="353"/>
        <end position="402"/>
    </location>
</feature>
<dbReference type="EMBL" id="VFLP01000016">
    <property type="protein sequence ID" value="TRX95383.1"/>
    <property type="molecule type" value="Genomic_DNA"/>
</dbReference>
<proteinExistence type="predicted"/>
<name>A0A553I5C3_9PEZI</name>
<dbReference type="OrthoDB" id="5378435at2759"/>
<reference evidence="3" key="1">
    <citation type="submission" date="2019-06" db="EMBL/GenBank/DDBJ databases">
        <title>Draft genome sequence of the griseofulvin-producing fungus Xylaria cubensis strain G536.</title>
        <authorList>
            <person name="Mead M.E."/>
            <person name="Raja H.A."/>
            <person name="Steenwyk J.L."/>
            <person name="Knowles S.L."/>
            <person name="Oberlies N.H."/>
            <person name="Rokas A."/>
        </authorList>
    </citation>
    <scope>NUCLEOTIDE SEQUENCE [LARGE SCALE GENOMIC DNA]</scope>
    <source>
        <strain evidence="3">G536</strain>
    </source>
</reference>
<feature type="region of interest" description="Disordered" evidence="1">
    <location>
        <begin position="56"/>
        <end position="92"/>
    </location>
</feature>
<feature type="compositionally biased region" description="Low complexity" evidence="1">
    <location>
        <begin position="392"/>
        <end position="402"/>
    </location>
</feature>
<dbReference type="STRING" id="2512241.A0A553I5C3"/>
<sequence length="402" mass="44963">MTQKEMSRRTVIQQSRLVKPASNKMMSSSFGANVQQNIMPLTYPNHPIVDDSFRQQQQAFPESSRRVSRHLSGQRTPGAMRVVKPSSANNSPQTMMARRRTMINDTNQTRRRQQALDQALQQQIQNTSYYMAHQDQVKRNGGRPVSWHPSSHLPDTQQQMHMQMPQVDFSQFVTAMPTPYHTKEYFVGYQNLPPTPAAYSGHTSPASGFSPLLIPYGPTSQSTAMPAYVSESWVPTTQAASDCFNQGGSLDAVEPFPAYNNSQAPFDWHTYSPQEFPSCTAPPTPDECLGLQQPQAVPSEESIPYQPLEEPDNEEEEGEILVGMGLYDLPSKADTDPELDHYRMTTSQLLGTTYRSGKGWKLEEAWEPPASDDEDGDEDADGEESGEEPESAESPPAQQNWI</sequence>
<organism evidence="2 3">
    <name type="scientific">Xylaria flabelliformis</name>
    <dbReference type="NCBI Taxonomy" id="2512241"/>
    <lineage>
        <taxon>Eukaryota</taxon>
        <taxon>Fungi</taxon>
        <taxon>Dikarya</taxon>
        <taxon>Ascomycota</taxon>
        <taxon>Pezizomycotina</taxon>
        <taxon>Sordariomycetes</taxon>
        <taxon>Xylariomycetidae</taxon>
        <taxon>Xylariales</taxon>
        <taxon>Xylariaceae</taxon>
        <taxon>Xylaria</taxon>
    </lineage>
</organism>
<dbReference type="AlphaFoldDB" id="A0A553I5C3"/>
<feature type="compositionally biased region" description="Acidic residues" evidence="1">
    <location>
        <begin position="370"/>
        <end position="391"/>
    </location>
</feature>
<evidence type="ECO:0000313" key="3">
    <source>
        <dbReference type="Proteomes" id="UP000319160"/>
    </source>
</evidence>
<dbReference type="Proteomes" id="UP000319160">
    <property type="component" value="Unassembled WGS sequence"/>
</dbReference>
<gene>
    <name evidence="2" type="ORF">FHL15_003714</name>
</gene>
<evidence type="ECO:0000256" key="1">
    <source>
        <dbReference type="SAM" id="MobiDB-lite"/>
    </source>
</evidence>
<protein>
    <submittedName>
        <fullName evidence="2">Uncharacterized protein</fullName>
    </submittedName>
</protein>
<keyword evidence="3" id="KW-1185">Reference proteome</keyword>
<evidence type="ECO:0000313" key="2">
    <source>
        <dbReference type="EMBL" id="TRX95383.1"/>
    </source>
</evidence>
<feature type="region of interest" description="Disordered" evidence="1">
    <location>
        <begin position="282"/>
        <end position="317"/>
    </location>
</feature>
<comment type="caution">
    <text evidence="2">The sequence shown here is derived from an EMBL/GenBank/DDBJ whole genome shotgun (WGS) entry which is preliminary data.</text>
</comment>